<accession>A0A9N9SJB9</accession>
<feature type="region of interest" description="Disordered" evidence="1">
    <location>
        <begin position="102"/>
        <end position="170"/>
    </location>
</feature>
<dbReference type="Pfam" id="PF16064">
    <property type="entry name" value="DUF4806"/>
    <property type="match status" value="1"/>
</dbReference>
<gene>
    <name evidence="3" type="ORF">PHAECO_LOCUS12810</name>
</gene>
<dbReference type="PANTHER" id="PTHR34153">
    <property type="entry name" value="SI:CH211-262H13.3-RELATED-RELATED"/>
    <property type="match status" value="1"/>
</dbReference>
<dbReference type="EMBL" id="OU896715">
    <property type="protein sequence ID" value="CAG9825654.1"/>
    <property type="molecule type" value="Genomic_DNA"/>
</dbReference>
<dbReference type="PANTHER" id="PTHR34153:SF2">
    <property type="entry name" value="SI:CH211-262H13.3-RELATED"/>
    <property type="match status" value="1"/>
</dbReference>
<evidence type="ECO:0000313" key="3">
    <source>
        <dbReference type="EMBL" id="CAG9825654.1"/>
    </source>
</evidence>
<evidence type="ECO:0000256" key="1">
    <source>
        <dbReference type="SAM" id="MobiDB-lite"/>
    </source>
</evidence>
<reference evidence="3" key="2">
    <citation type="submission" date="2022-10" db="EMBL/GenBank/DDBJ databases">
        <authorList>
            <consortium name="ENA_rothamsted_submissions"/>
            <consortium name="culmorum"/>
            <person name="King R."/>
        </authorList>
    </citation>
    <scope>NUCLEOTIDE SEQUENCE</scope>
</reference>
<name>A0A9N9SJB9_PHACE</name>
<feature type="compositionally biased region" description="Polar residues" evidence="1">
    <location>
        <begin position="160"/>
        <end position="170"/>
    </location>
</feature>
<dbReference type="Proteomes" id="UP001153737">
    <property type="component" value="Chromosome 9"/>
</dbReference>
<reference evidence="3" key="1">
    <citation type="submission" date="2022-01" db="EMBL/GenBank/DDBJ databases">
        <authorList>
            <person name="King R."/>
        </authorList>
    </citation>
    <scope>NUCLEOTIDE SEQUENCE</scope>
</reference>
<protein>
    <recommendedName>
        <fullName evidence="2">DUF4806 domain-containing protein</fullName>
    </recommendedName>
</protein>
<dbReference type="OrthoDB" id="6776160at2759"/>
<dbReference type="InterPro" id="IPR032071">
    <property type="entry name" value="DUF4806"/>
</dbReference>
<dbReference type="AlphaFoldDB" id="A0A9N9SJB9"/>
<evidence type="ECO:0000313" key="4">
    <source>
        <dbReference type="Proteomes" id="UP001153737"/>
    </source>
</evidence>
<proteinExistence type="predicted"/>
<sequence length="368" mass="42445">MSFAVVKFISENSDTDEEIVSEIPISWLTKNNTFCKWPPEKYCSLYISRSFPPEENWIEYPVAVEYICDTLTEAKQKAKGNIEVEDVGRGCRTIKPLEYFSPAEEEEKARGQRKKEGKTVSKKDNPNSTERNYHADFMTFLNREANSEETNPIINEDSGSDSLSEQDQTSNLDLQPAVAINNIQLKSIEGTGSLISGHSSPTTSTVKDDQMKKFDEKLDSICNFLATLKLDLEEIKEKMDTMTPQQKFEIEKFPFQPPFKSLTEIEELEQYLSIEEQRKCYIQFLRNIGGNDHKDYTTRICKSLLTNTVAELCSWLGRKNNFAVGHLQCTNIAFGVVHHKTRCSRKEFETVFSEWLRHAKQRRLREKN</sequence>
<feature type="domain" description="DUF4806" evidence="2">
    <location>
        <begin position="254"/>
        <end position="321"/>
    </location>
</feature>
<organism evidence="3 4">
    <name type="scientific">Phaedon cochleariae</name>
    <name type="common">Mustard beetle</name>
    <dbReference type="NCBI Taxonomy" id="80249"/>
    <lineage>
        <taxon>Eukaryota</taxon>
        <taxon>Metazoa</taxon>
        <taxon>Ecdysozoa</taxon>
        <taxon>Arthropoda</taxon>
        <taxon>Hexapoda</taxon>
        <taxon>Insecta</taxon>
        <taxon>Pterygota</taxon>
        <taxon>Neoptera</taxon>
        <taxon>Endopterygota</taxon>
        <taxon>Coleoptera</taxon>
        <taxon>Polyphaga</taxon>
        <taxon>Cucujiformia</taxon>
        <taxon>Chrysomeloidea</taxon>
        <taxon>Chrysomelidae</taxon>
        <taxon>Chrysomelinae</taxon>
        <taxon>Chrysomelini</taxon>
        <taxon>Phaedon</taxon>
    </lineage>
</organism>
<evidence type="ECO:0000259" key="2">
    <source>
        <dbReference type="Pfam" id="PF16064"/>
    </source>
</evidence>
<keyword evidence="4" id="KW-1185">Reference proteome</keyword>